<keyword evidence="2" id="KW-1185">Reference proteome</keyword>
<dbReference type="OrthoDB" id="3382693at2"/>
<gene>
    <name evidence="1" type="ORF">SAMN06893097_102340</name>
</gene>
<protein>
    <submittedName>
        <fullName evidence="1">Uncharacterized protein</fullName>
    </submittedName>
</protein>
<evidence type="ECO:0000313" key="2">
    <source>
        <dbReference type="Proteomes" id="UP000219514"/>
    </source>
</evidence>
<dbReference type="EMBL" id="OBDO01000002">
    <property type="protein sequence ID" value="SNX95640.1"/>
    <property type="molecule type" value="Genomic_DNA"/>
</dbReference>
<accession>A0A285E9J2</accession>
<organism evidence="1 2">
    <name type="scientific">Geodermatophilus sabuli</name>
    <dbReference type="NCBI Taxonomy" id="1564158"/>
    <lineage>
        <taxon>Bacteria</taxon>
        <taxon>Bacillati</taxon>
        <taxon>Actinomycetota</taxon>
        <taxon>Actinomycetes</taxon>
        <taxon>Geodermatophilales</taxon>
        <taxon>Geodermatophilaceae</taxon>
        <taxon>Geodermatophilus</taxon>
    </lineage>
</organism>
<proteinExistence type="predicted"/>
<reference evidence="1 2" key="1">
    <citation type="submission" date="2017-09" db="EMBL/GenBank/DDBJ databases">
        <authorList>
            <person name="Ehlers B."/>
            <person name="Leendertz F.H."/>
        </authorList>
    </citation>
    <scope>NUCLEOTIDE SEQUENCE [LARGE SCALE GENOMIC DNA]</scope>
    <source>
        <strain evidence="1 2">DSM 46844</strain>
    </source>
</reference>
<dbReference type="AlphaFoldDB" id="A0A285E9J2"/>
<dbReference type="Proteomes" id="UP000219514">
    <property type="component" value="Unassembled WGS sequence"/>
</dbReference>
<sequence length="95" mass="9987">MARDPTTCSTGCGALKPNGTVVVSELPYPDSPQAHREHPVYKMLAGVQLHEALVGCGMITQGELADLLTGARFAGVRVAQQSAPTRLVMLGEKPS</sequence>
<evidence type="ECO:0000313" key="1">
    <source>
        <dbReference type="EMBL" id="SNX95640.1"/>
    </source>
</evidence>
<name>A0A285E9J2_9ACTN</name>
<dbReference type="RefSeq" id="WP_097205638.1">
    <property type="nucleotide sequence ID" value="NZ_JACHXB010000003.1"/>
</dbReference>